<dbReference type="Gene3D" id="3.10.350.10">
    <property type="entry name" value="LysM domain"/>
    <property type="match status" value="1"/>
</dbReference>
<feature type="transmembrane region" description="Helical" evidence="1">
    <location>
        <begin position="36"/>
        <end position="54"/>
    </location>
</feature>
<keyword evidence="1" id="KW-0812">Transmembrane</keyword>
<sequence>MYYNSNSNDYYNSYKKELAELEAYRKEESLHKILKLILYILALILLSIATFYLYKYFNPSLTREDNVIQRENILSYENTLPQIILEEGELPQSIQLRQSNMQTTQNIQRNATDTQKSPKIVSTMSEQEVAKIVKVILSQMNIPKEVSLEQQLDEVNNQNFNTQDLEKTNHYNKIVLTHNALTEVKNASLVELSSNLNSIVNEKIDAPSDYAQTLTKEIQFRENEMRVIIVQKGDTLSRIAKKAYGNRNAYQKIFSANPEIIKNPNQIFIGQRLRIPS</sequence>
<name>A0A6S6UE55_9BACT</name>
<dbReference type="PANTHER" id="PTHR34700">
    <property type="entry name" value="POTASSIUM BINDING PROTEIN KBP"/>
    <property type="match status" value="1"/>
</dbReference>
<dbReference type="CDD" id="cd00118">
    <property type="entry name" value="LysM"/>
    <property type="match status" value="1"/>
</dbReference>
<dbReference type="InterPro" id="IPR036779">
    <property type="entry name" value="LysM_dom_sf"/>
</dbReference>
<keyword evidence="1" id="KW-1133">Transmembrane helix</keyword>
<dbReference type="EMBL" id="CACVAU010000090">
    <property type="protein sequence ID" value="CAA6827203.1"/>
    <property type="molecule type" value="Genomic_DNA"/>
</dbReference>
<dbReference type="PANTHER" id="PTHR34700:SF4">
    <property type="entry name" value="PHAGE-LIKE ELEMENT PBSX PROTEIN XKDP"/>
    <property type="match status" value="1"/>
</dbReference>
<gene>
    <name evidence="3" type="ORF">HELGO_WM8820</name>
</gene>
<evidence type="ECO:0000313" key="3">
    <source>
        <dbReference type="EMBL" id="CAA6827203.1"/>
    </source>
</evidence>
<protein>
    <submittedName>
        <fullName evidence="3">Ferric siderophore transport system, periplasmic binding protein TonB</fullName>
    </submittedName>
</protein>
<feature type="domain" description="LysM" evidence="2">
    <location>
        <begin position="226"/>
        <end position="275"/>
    </location>
</feature>
<dbReference type="SMART" id="SM00257">
    <property type="entry name" value="LysM"/>
    <property type="match status" value="1"/>
</dbReference>
<dbReference type="AlphaFoldDB" id="A0A6S6UE55"/>
<dbReference type="SUPFAM" id="SSF54106">
    <property type="entry name" value="LysM domain"/>
    <property type="match status" value="1"/>
</dbReference>
<reference evidence="3" key="1">
    <citation type="submission" date="2020-01" db="EMBL/GenBank/DDBJ databases">
        <authorList>
            <person name="Meier V. D."/>
            <person name="Meier V D."/>
        </authorList>
    </citation>
    <scope>NUCLEOTIDE SEQUENCE</scope>
    <source>
        <strain evidence="3">HLG_WM_MAG_05</strain>
    </source>
</reference>
<evidence type="ECO:0000259" key="2">
    <source>
        <dbReference type="PROSITE" id="PS51782"/>
    </source>
</evidence>
<keyword evidence="1" id="KW-0472">Membrane</keyword>
<evidence type="ECO:0000256" key="1">
    <source>
        <dbReference type="SAM" id="Phobius"/>
    </source>
</evidence>
<proteinExistence type="predicted"/>
<accession>A0A6S6UE55</accession>
<dbReference type="InterPro" id="IPR052196">
    <property type="entry name" value="Bact_Kbp"/>
</dbReference>
<dbReference type="Pfam" id="PF01476">
    <property type="entry name" value="LysM"/>
    <property type="match status" value="1"/>
</dbReference>
<dbReference type="InterPro" id="IPR018392">
    <property type="entry name" value="LysM"/>
</dbReference>
<organism evidence="3">
    <name type="scientific">uncultured Sulfurovum sp</name>
    <dbReference type="NCBI Taxonomy" id="269237"/>
    <lineage>
        <taxon>Bacteria</taxon>
        <taxon>Pseudomonadati</taxon>
        <taxon>Campylobacterota</taxon>
        <taxon>Epsilonproteobacteria</taxon>
        <taxon>Campylobacterales</taxon>
        <taxon>Sulfurovaceae</taxon>
        <taxon>Sulfurovum</taxon>
        <taxon>environmental samples</taxon>
    </lineage>
</organism>
<dbReference type="PROSITE" id="PS51782">
    <property type="entry name" value="LYSM"/>
    <property type="match status" value="1"/>
</dbReference>